<reference evidence="1 2" key="1">
    <citation type="journal article" date="2007" name="Int. J. Syst. Evol. Microbiol.">
        <title>Natronorubrum sulfidifaciens sp. nov., an extremely haloalkaliphilic archaeon isolated from Aiding salt lake in Xin-Jiang, China.</title>
        <authorList>
            <person name="Cui H.L."/>
            <person name="Tohty D."/>
            <person name="Liu H.C."/>
            <person name="Liu S.J."/>
            <person name="Oren A."/>
            <person name="Zhou P.J."/>
        </authorList>
    </citation>
    <scope>NUCLEOTIDE SEQUENCE [LARGE SCALE GENOMIC DNA]</scope>
    <source>
        <strain evidence="1 2">7-3</strain>
    </source>
</reference>
<proteinExistence type="predicted"/>
<dbReference type="GeneID" id="42300771"/>
<dbReference type="Gene3D" id="3.40.50.300">
    <property type="entry name" value="P-loop containing nucleotide triphosphate hydrolases"/>
    <property type="match status" value="1"/>
</dbReference>
<dbReference type="OrthoDB" id="43083at2157"/>
<dbReference type="EMBL" id="CP045488">
    <property type="protein sequence ID" value="QFU82286.1"/>
    <property type="molecule type" value="Genomic_DNA"/>
</dbReference>
<protein>
    <recommendedName>
        <fullName evidence="3">Thymidylate kinase</fullName>
    </recommendedName>
</protein>
<sequence>MNVLKPSVPTLPPDLEIVGFLGSDGVGTTTHAEHASQFFESRGLRTHTEWMRFNHRLSLPVLGLGRLLGKTPEYRDKNGNTLRAHHFEDLSLLAATYQKVLPIDQRLMVKQKFESVPDDADALICDRFILDGLVDLVVATKDISLLENSTADQFWELVPSQATIIGLDCDPETIAARRPDVAPDPFLELRTKVYRRLFEKDRIDVVDTSQPIEDAREDVVNIFEGNHGNS</sequence>
<dbReference type="Proteomes" id="UP000326170">
    <property type="component" value="Chromosome"/>
</dbReference>
<dbReference type="SUPFAM" id="SSF52540">
    <property type="entry name" value="P-loop containing nucleoside triphosphate hydrolases"/>
    <property type="match status" value="1"/>
</dbReference>
<dbReference type="InterPro" id="IPR027417">
    <property type="entry name" value="P-loop_NTPase"/>
</dbReference>
<dbReference type="AlphaFoldDB" id="A0A5P9P2M5"/>
<keyword evidence="2" id="KW-1185">Reference proteome</keyword>
<evidence type="ECO:0000313" key="2">
    <source>
        <dbReference type="Proteomes" id="UP000326170"/>
    </source>
</evidence>
<gene>
    <name evidence="1" type="ORF">GCU68_06945</name>
</gene>
<accession>A0A5P9P2M5</accession>
<evidence type="ECO:0008006" key="3">
    <source>
        <dbReference type="Google" id="ProtNLM"/>
    </source>
</evidence>
<dbReference type="RefSeq" id="WP_152940162.1">
    <property type="nucleotide sequence ID" value="NZ_CP045488.1"/>
</dbReference>
<dbReference type="KEGG" id="nas:GCU68_06945"/>
<name>A0A5P9P2M5_9EURY</name>
<evidence type="ECO:0000313" key="1">
    <source>
        <dbReference type="EMBL" id="QFU82286.1"/>
    </source>
</evidence>
<organism evidence="1 2">
    <name type="scientific">Natronorubrum aibiense</name>
    <dbReference type="NCBI Taxonomy" id="348826"/>
    <lineage>
        <taxon>Archaea</taxon>
        <taxon>Methanobacteriati</taxon>
        <taxon>Methanobacteriota</taxon>
        <taxon>Stenosarchaea group</taxon>
        <taxon>Halobacteria</taxon>
        <taxon>Halobacteriales</taxon>
        <taxon>Natrialbaceae</taxon>
        <taxon>Natronorubrum</taxon>
    </lineage>
</organism>